<protein>
    <recommendedName>
        <fullName evidence="3">Dihydrodipicolinate synthase family protein</fullName>
    </recommendedName>
</protein>
<dbReference type="Proteomes" id="UP000007073">
    <property type="component" value="Chromosome"/>
</dbReference>
<keyword evidence="2" id="KW-1185">Reference proteome</keyword>
<reference evidence="1 2" key="2">
    <citation type="journal article" date="2009" name="BMC Microbiol.">
        <title>The genome sequence of Geobacter metallireducens: features of metabolism, physiology and regulation common and dissimilar to Geobacter sulfurreducens.</title>
        <authorList>
            <person name="Aklujkar M."/>
            <person name="Krushkal J."/>
            <person name="DiBartolo G."/>
            <person name="Lapidus A."/>
            <person name="Land M.L."/>
            <person name="Lovley D.R."/>
        </authorList>
    </citation>
    <scope>NUCLEOTIDE SEQUENCE [LARGE SCALE GENOMIC DNA]</scope>
    <source>
        <strain evidence="2">ATCC 53774 / DSM 7210 / GS-15</strain>
    </source>
</reference>
<dbReference type="InterPro" id="IPR011060">
    <property type="entry name" value="RibuloseP-bd_barrel"/>
</dbReference>
<reference evidence="1 2" key="1">
    <citation type="submission" date="2005-10" db="EMBL/GenBank/DDBJ databases">
        <title>Complete sequence of Geobacter metallireducens GS-15.</title>
        <authorList>
            <consortium name="US DOE Joint Genome Institute"/>
            <person name="Copeland A."/>
            <person name="Lucas S."/>
            <person name="Lapidus A."/>
            <person name="Barry K."/>
            <person name="Detter J.C."/>
            <person name="Glavina T."/>
            <person name="Hammon N."/>
            <person name="Israni S."/>
            <person name="Pitluck S."/>
            <person name="Di Bartolo G."/>
            <person name="Chain P."/>
            <person name="Schmutz J."/>
            <person name="Larimer F."/>
            <person name="Land M."/>
            <person name="Kyrpides N."/>
            <person name="Ivanova N."/>
            <person name="Richardson P."/>
        </authorList>
    </citation>
    <scope>NUCLEOTIDE SEQUENCE [LARGE SCALE GENOMIC DNA]</scope>
    <source>
        <strain evidence="2">ATCC 53774 / DSM 7210 / GS-15</strain>
    </source>
</reference>
<dbReference type="AlphaFoldDB" id="Q39RQ0"/>
<evidence type="ECO:0008006" key="3">
    <source>
        <dbReference type="Google" id="ProtNLM"/>
    </source>
</evidence>
<dbReference type="eggNOG" id="ENOG502ZNMP">
    <property type="taxonomic scope" value="Bacteria"/>
</dbReference>
<dbReference type="SUPFAM" id="SSF51366">
    <property type="entry name" value="Ribulose-phoshate binding barrel"/>
    <property type="match status" value="1"/>
</dbReference>
<organism evidence="1 2">
    <name type="scientific">Geobacter metallireducens (strain ATCC 53774 / DSM 7210 / GS-15)</name>
    <dbReference type="NCBI Taxonomy" id="269799"/>
    <lineage>
        <taxon>Bacteria</taxon>
        <taxon>Pseudomonadati</taxon>
        <taxon>Thermodesulfobacteriota</taxon>
        <taxon>Desulfuromonadia</taxon>
        <taxon>Geobacterales</taxon>
        <taxon>Geobacteraceae</taxon>
        <taxon>Geobacter</taxon>
    </lineage>
</organism>
<evidence type="ECO:0000313" key="2">
    <source>
        <dbReference type="Proteomes" id="UP000007073"/>
    </source>
</evidence>
<dbReference type="EMBL" id="CP000148">
    <property type="protein sequence ID" value="ABB33074.1"/>
    <property type="molecule type" value="Genomic_DNA"/>
</dbReference>
<gene>
    <name evidence="1" type="ordered locus">Gmet_2856</name>
</gene>
<dbReference type="HOGENOM" id="CLU_1076708_0_0_7"/>
<dbReference type="KEGG" id="gme:Gmet_2856"/>
<accession>Q39RQ0</accession>
<evidence type="ECO:0000313" key="1">
    <source>
        <dbReference type="EMBL" id="ABB33074.1"/>
    </source>
</evidence>
<dbReference type="STRING" id="269799.Gmet_2856"/>
<sequence>MVVDNTKLQKLLTDPPMPVTSRDLRRDGNVFHVGGELPPRETLETLFDSYCLAPAELFHLSFGAPDTFSNGETLARLIKKNFNTHILGTMDFPVSPALLERAYAAGVDIIHIPFTAFERSDQESRLASLQCAQTVFPRWAVASSLVLGEAPLETLLAGIDNLLSHGIVPLLQFPAPASRCGIEEAAAAYAHLATAWRTSKATMAPLLPLIALATPLVPQTQGGTLRGFMNRLRDRRLLAVSDLRRALRVRQVEESFESAGL</sequence>
<dbReference type="RefSeq" id="WP_004514560.1">
    <property type="nucleotide sequence ID" value="NC_007517.1"/>
</dbReference>
<name>Q39RQ0_GEOMG</name>
<proteinExistence type="predicted"/>